<dbReference type="AlphaFoldDB" id="A0A975Y4Q2"/>
<protein>
    <submittedName>
        <fullName evidence="2">Methyltransferase, FkbM family</fullName>
    </submittedName>
</protein>
<accession>A0A975Y4Q2</accession>
<keyword evidence="2" id="KW-0808">Transferase</keyword>
<keyword evidence="2" id="KW-0489">Methyltransferase</keyword>
<name>A0A975Y4Q2_9NOST</name>
<dbReference type="Pfam" id="PF05050">
    <property type="entry name" value="Methyltransf_21"/>
    <property type="match status" value="1"/>
</dbReference>
<feature type="domain" description="Methyltransferase FkbM" evidence="1">
    <location>
        <begin position="329"/>
        <end position="471"/>
    </location>
</feature>
<gene>
    <name evidence="2" type="ORF">B6N60_02103</name>
</gene>
<dbReference type="GO" id="GO:0032259">
    <property type="term" value="P:methylation"/>
    <property type="evidence" value="ECO:0007669"/>
    <property type="project" value="UniProtKB-KW"/>
</dbReference>
<dbReference type="SUPFAM" id="SSF53335">
    <property type="entry name" value="S-adenosyl-L-methionine-dependent methyltransferases"/>
    <property type="match status" value="1"/>
</dbReference>
<dbReference type="NCBIfam" id="TIGR01444">
    <property type="entry name" value="fkbM_fam"/>
    <property type="match status" value="1"/>
</dbReference>
<dbReference type="InterPro" id="IPR006342">
    <property type="entry name" value="FkbM_mtfrase"/>
</dbReference>
<dbReference type="Proteomes" id="UP000683511">
    <property type="component" value="Chromosome"/>
</dbReference>
<dbReference type="EMBL" id="CP021056">
    <property type="protein sequence ID" value="QXE23413.1"/>
    <property type="molecule type" value="Genomic_DNA"/>
</dbReference>
<dbReference type="RefSeq" id="WP_190607861.1">
    <property type="nucleotide sequence ID" value="NZ_CP021056.1"/>
</dbReference>
<proteinExistence type="predicted"/>
<dbReference type="InterPro" id="IPR029063">
    <property type="entry name" value="SAM-dependent_MTases_sf"/>
</dbReference>
<dbReference type="InterPro" id="IPR052514">
    <property type="entry name" value="SAM-dependent_MTase"/>
</dbReference>
<sequence>MESQNTFYHLYCQYLQQAILNIDEKILNPIALMIEHTNWDSPISSTEWNNCAVLAFIEAEKSSDDLAVRSIYLEMAVEALNNGIAIDANPLCAAHLALIYSIIGETDKAINSVFNIIIHTVHPADVGSNVYTPGLIYIFTYYQKFIGQDDQEFSRVLLSQDIYEQAFFVLSEVICNVQTIFVKPEMRRCLYIANQLLPKVLHIKLKLALSILICQEEEGIIYLHQIRKLVPEYIQVIQCLYLAYRDLKKIEFANYWHQLGQTLQPELYWTQVPANSEFTYINVDSNLVMAVEPSLYSIVTSVLITDNHWFEKEMEFWCHHIQPGMTVIDVGANVGVYTFSAAVRVGAEGKVLAVEPFSKCINCLYETASINQLSWVKVCPGAASDRTGSVKLILNPANELNRLALDGETDSLTSDNFEEVKCFTLDSLIEQENITAVDFLKLDAEGHEMAVLMGSQQLLHQFYPVIIYENLAGEQGINVGVKEFLIHQGYQLFYYESYTEKLIEVDAVDNVIQELNVIAIPQQKLAQFNL</sequence>
<dbReference type="PANTHER" id="PTHR34203">
    <property type="entry name" value="METHYLTRANSFERASE, FKBM FAMILY PROTEIN"/>
    <property type="match status" value="1"/>
</dbReference>
<evidence type="ECO:0000313" key="2">
    <source>
        <dbReference type="EMBL" id="QXE23413.1"/>
    </source>
</evidence>
<dbReference type="KEGG" id="rsin:B6N60_02103"/>
<evidence type="ECO:0000259" key="1">
    <source>
        <dbReference type="Pfam" id="PF05050"/>
    </source>
</evidence>
<keyword evidence="3" id="KW-1185">Reference proteome</keyword>
<organism evidence="2 3">
    <name type="scientific">Richelia sinica FACHB-800</name>
    <dbReference type="NCBI Taxonomy" id="1357546"/>
    <lineage>
        <taxon>Bacteria</taxon>
        <taxon>Bacillati</taxon>
        <taxon>Cyanobacteriota</taxon>
        <taxon>Cyanophyceae</taxon>
        <taxon>Nostocales</taxon>
        <taxon>Nostocaceae</taxon>
        <taxon>Richelia</taxon>
    </lineage>
</organism>
<reference evidence="2" key="1">
    <citation type="submission" date="2017-04" db="EMBL/GenBank/DDBJ databases">
        <title>Genome deletions in a multicellular cyanobacterial endosymbiont for morphological adaptation in marine diatoms.</title>
        <authorList>
            <person name="Wang Y."/>
            <person name="Gao H."/>
            <person name="Li R."/>
            <person name="Xu X."/>
        </authorList>
    </citation>
    <scope>NUCLEOTIDE SEQUENCE</scope>
    <source>
        <strain evidence="2">FACHB 800</strain>
    </source>
</reference>
<dbReference type="Gene3D" id="3.40.50.150">
    <property type="entry name" value="Vaccinia Virus protein VP39"/>
    <property type="match status" value="1"/>
</dbReference>
<dbReference type="GO" id="GO:0008168">
    <property type="term" value="F:methyltransferase activity"/>
    <property type="evidence" value="ECO:0007669"/>
    <property type="project" value="UniProtKB-KW"/>
</dbReference>
<dbReference type="PANTHER" id="PTHR34203:SF15">
    <property type="entry name" value="SLL1173 PROTEIN"/>
    <property type="match status" value="1"/>
</dbReference>
<evidence type="ECO:0000313" key="3">
    <source>
        <dbReference type="Proteomes" id="UP000683511"/>
    </source>
</evidence>